<sequence>MNKSDGGYTSVSVLILILFLSALALGLMVYSRMLSSGLEKYDRRYATKRILEESVVEVISHLKTDPTPDADSPNDPVWSWIENRDSTEPEIVLEDVSSRFNLNFVRTKMLEKSDFASMMINGMSPEDLKQYRGEEGFSEDLMSGYGEFFSEEDLDKYFTVYSYANLNVTYEDSLKKIFEIRVDEGGSHIFLSEIQTLIASQEMADQAEMNRILGQSRKDLYPLINIEPLINVNFADEDILKAVLYYPYGEERHERASDYLDILKAERSAMEIESARLDEILNVDGNYLRIKQYLGTTTWFWKIRAEYEDEILNVILARMPGNKEGEEESAFRIILWQFNS</sequence>
<evidence type="ECO:0008006" key="4">
    <source>
        <dbReference type="Google" id="ProtNLM"/>
    </source>
</evidence>
<feature type="transmembrane region" description="Helical" evidence="1">
    <location>
        <begin position="6"/>
        <end position="30"/>
    </location>
</feature>
<organism evidence="2 3">
    <name type="scientific">Spirochaeta isovalerica</name>
    <dbReference type="NCBI Taxonomy" id="150"/>
    <lineage>
        <taxon>Bacteria</taxon>
        <taxon>Pseudomonadati</taxon>
        <taxon>Spirochaetota</taxon>
        <taxon>Spirochaetia</taxon>
        <taxon>Spirochaetales</taxon>
        <taxon>Spirochaetaceae</taxon>
        <taxon>Spirochaeta</taxon>
    </lineage>
</organism>
<keyword evidence="1" id="KW-1133">Transmembrane helix</keyword>
<proteinExistence type="predicted"/>
<name>A0A841R3W5_9SPIO</name>
<dbReference type="Proteomes" id="UP000587760">
    <property type="component" value="Unassembled WGS sequence"/>
</dbReference>
<dbReference type="AlphaFoldDB" id="A0A841R3W5"/>
<keyword evidence="3" id="KW-1185">Reference proteome</keyword>
<evidence type="ECO:0000313" key="2">
    <source>
        <dbReference type="EMBL" id="MBB6478493.1"/>
    </source>
</evidence>
<keyword evidence="1" id="KW-0472">Membrane</keyword>
<dbReference type="EMBL" id="JACHGJ010000001">
    <property type="protein sequence ID" value="MBB6478493.1"/>
    <property type="molecule type" value="Genomic_DNA"/>
</dbReference>
<gene>
    <name evidence="2" type="ORF">HNR50_000126</name>
</gene>
<comment type="caution">
    <text evidence="2">The sequence shown here is derived from an EMBL/GenBank/DDBJ whole genome shotgun (WGS) entry which is preliminary data.</text>
</comment>
<keyword evidence="1" id="KW-0812">Transmembrane</keyword>
<protein>
    <recommendedName>
        <fullName evidence="4">Type II secretory pathway, component PulK</fullName>
    </recommendedName>
</protein>
<dbReference type="RefSeq" id="WP_184742388.1">
    <property type="nucleotide sequence ID" value="NZ_JACHGJ010000001.1"/>
</dbReference>
<reference evidence="2 3" key="1">
    <citation type="submission" date="2020-08" db="EMBL/GenBank/DDBJ databases">
        <title>Genomic Encyclopedia of Type Strains, Phase IV (KMG-IV): sequencing the most valuable type-strain genomes for metagenomic binning, comparative biology and taxonomic classification.</title>
        <authorList>
            <person name="Goeker M."/>
        </authorList>
    </citation>
    <scope>NUCLEOTIDE SEQUENCE [LARGE SCALE GENOMIC DNA]</scope>
    <source>
        <strain evidence="2 3">DSM 2461</strain>
    </source>
</reference>
<evidence type="ECO:0000256" key="1">
    <source>
        <dbReference type="SAM" id="Phobius"/>
    </source>
</evidence>
<accession>A0A841R3W5</accession>
<evidence type="ECO:0000313" key="3">
    <source>
        <dbReference type="Proteomes" id="UP000587760"/>
    </source>
</evidence>